<dbReference type="InterPro" id="IPR008586">
    <property type="entry name" value="DUF868_pln"/>
</dbReference>
<dbReference type="Pfam" id="PF05910">
    <property type="entry name" value="DUF868"/>
    <property type="match status" value="2"/>
</dbReference>
<dbReference type="EMBL" id="PKMF04000419">
    <property type="protein sequence ID" value="KAK7832827.1"/>
    <property type="molecule type" value="Genomic_DNA"/>
</dbReference>
<protein>
    <submittedName>
        <fullName evidence="1">Uncharacterized protein</fullName>
    </submittedName>
</protein>
<accession>A0AAW0K1T2</accession>
<name>A0AAW0K1T2_QUESU</name>
<dbReference type="PANTHER" id="PTHR31972">
    <property type="entry name" value="EXPRESSED PROTEIN"/>
    <property type="match status" value="1"/>
</dbReference>
<organism evidence="1 2">
    <name type="scientific">Quercus suber</name>
    <name type="common">Cork oak</name>
    <dbReference type="NCBI Taxonomy" id="58331"/>
    <lineage>
        <taxon>Eukaryota</taxon>
        <taxon>Viridiplantae</taxon>
        <taxon>Streptophyta</taxon>
        <taxon>Embryophyta</taxon>
        <taxon>Tracheophyta</taxon>
        <taxon>Spermatophyta</taxon>
        <taxon>Magnoliopsida</taxon>
        <taxon>eudicotyledons</taxon>
        <taxon>Gunneridae</taxon>
        <taxon>Pentapetalae</taxon>
        <taxon>rosids</taxon>
        <taxon>fabids</taxon>
        <taxon>Fagales</taxon>
        <taxon>Fagaceae</taxon>
        <taxon>Quercus</taxon>
    </lineage>
</organism>
<proteinExistence type="predicted"/>
<keyword evidence="2" id="KW-1185">Reference proteome</keyword>
<evidence type="ECO:0000313" key="2">
    <source>
        <dbReference type="Proteomes" id="UP000237347"/>
    </source>
</evidence>
<comment type="caution">
    <text evidence="1">The sequence shown here is derived from an EMBL/GenBank/DDBJ whole genome shotgun (WGS) entry which is preliminary data.</text>
</comment>
<evidence type="ECO:0000313" key="1">
    <source>
        <dbReference type="EMBL" id="KAK7832827.1"/>
    </source>
</evidence>
<sequence>MIPACFSQPNTVSSNNTSNHQVPQNLITCIYQTHLCNAPTYLTLTWSKTPFSHSLTIYAIDSFSITISFNLSTFSFFKSRRDFTRAEFTRNLAEPNSGFYVAISCNANLEFFLGDLHDELTRRSRLALTRQLCCLGDSTCLDARIMYPGLSSWEPNIRLELSAVGECSKLKWMSLSVSSGSGSTSSVTWLSPSPSCSSVLQWVEESSNGGRSSCSSSTRSCGSNGGFPLLIQPNTVSSNTNTSHHQVPQNLITYIYQTHLCNSPTYLTLTWSKTPFSHSLIIYATDSFSITISLNPPTFSFFKSRPGSKSIYLTHHHYQRIKLYWDFTRAEFTRNSAELDLGFYIAISCNTKLEFFLGDLHDELTRRFGLALTRQLCEPTLLSKQEHVFGHKNYVSRAQFLGTKHEIGIECSGGVLKVKVDGEIRLVVKRLAWKFRGNEKIYVGGIEVEFFWDVFNWVNNISTSNSNNNNSGTNGIGHGVFVFQVGDGGVWPEMVGPEKRLMRKSLSISSSSGSTPSAIWLSPSPSCSSVLQWAEESSSDGGRSSSCSSPTRLCGSNGGFSLLLYTWRKD</sequence>
<reference evidence="1 2" key="1">
    <citation type="journal article" date="2018" name="Sci. Data">
        <title>The draft genome sequence of cork oak.</title>
        <authorList>
            <person name="Ramos A.M."/>
            <person name="Usie A."/>
            <person name="Barbosa P."/>
            <person name="Barros P.M."/>
            <person name="Capote T."/>
            <person name="Chaves I."/>
            <person name="Simoes F."/>
            <person name="Abreu I."/>
            <person name="Carrasquinho I."/>
            <person name="Faro C."/>
            <person name="Guimaraes J.B."/>
            <person name="Mendonca D."/>
            <person name="Nobrega F."/>
            <person name="Rodrigues L."/>
            <person name="Saibo N.J.M."/>
            <person name="Varela M.C."/>
            <person name="Egas C."/>
            <person name="Matos J."/>
            <person name="Miguel C.M."/>
            <person name="Oliveira M.M."/>
            <person name="Ricardo C.P."/>
            <person name="Goncalves S."/>
        </authorList>
    </citation>
    <scope>NUCLEOTIDE SEQUENCE [LARGE SCALE GENOMIC DNA]</scope>
    <source>
        <strain evidence="2">cv. HL8</strain>
    </source>
</reference>
<gene>
    <name evidence="1" type="ORF">CFP56_026185</name>
</gene>
<dbReference type="Proteomes" id="UP000237347">
    <property type="component" value="Unassembled WGS sequence"/>
</dbReference>
<dbReference type="AlphaFoldDB" id="A0AAW0K1T2"/>
<dbReference type="PANTHER" id="PTHR31972:SF6">
    <property type="entry name" value="DUF868 DOMAIN-CONTAINING PROTEIN"/>
    <property type="match status" value="1"/>
</dbReference>